<dbReference type="GO" id="GO:0006353">
    <property type="term" value="P:DNA-templated transcription termination"/>
    <property type="evidence" value="ECO:0007669"/>
    <property type="project" value="InterPro"/>
</dbReference>
<sequence length="270" mass="30225">MTLVCITNQMPEVRACTITGEHYDTCDGALCHGCIPREATNGLLCHGCYVRVLDALGKVAPWWEALQGVDRAVQRDNAGVRTQSGPPIPIPPIGLAIDEVFSWYRSYPADVDLWVSSVDGARHAIMFTKTALAAFRAHPIEERTTRVARIRCGECQQMNLIHKPPRHVDDSVHILCPCGVTLTLDELEVERERQVRNIANPIIDAGQPITFDRNQAEPYSRENPDHDHLDPLMTRTVKELVAVAEGLEVPKARQLRKNELITTIRERQTA</sequence>
<dbReference type="STRING" id="995034.SAMN05216219_1571"/>
<dbReference type="EMBL" id="FOVM01000004">
    <property type="protein sequence ID" value="SFN66578.1"/>
    <property type="molecule type" value="Genomic_DNA"/>
</dbReference>
<protein>
    <submittedName>
        <fullName evidence="2">Rho termination factor, N-terminal domain</fullName>
    </submittedName>
</protein>
<organism evidence="2 3">
    <name type="scientific">Mycetocola miduiensis</name>
    <dbReference type="NCBI Taxonomy" id="995034"/>
    <lineage>
        <taxon>Bacteria</taxon>
        <taxon>Bacillati</taxon>
        <taxon>Actinomycetota</taxon>
        <taxon>Actinomycetes</taxon>
        <taxon>Micrococcales</taxon>
        <taxon>Microbacteriaceae</taxon>
        <taxon>Mycetocola</taxon>
    </lineage>
</organism>
<name>A0A1I5AVW6_9MICO</name>
<keyword evidence="3" id="KW-1185">Reference proteome</keyword>
<dbReference type="SUPFAM" id="SSF68912">
    <property type="entry name" value="Rho N-terminal domain-like"/>
    <property type="match status" value="1"/>
</dbReference>
<dbReference type="AlphaFoldDB" id="A0A1I5AVW6"/>
<dbReference type="Proteomes" id="UP000198867">
    <property type="component" value="Unassembled WGS sequence"/>
</dbReference>
<dbReference type="RefSeq" id="WP_090710320.1">
    <property type="nucleotide sequence ID" value="NZ_FOVM01000004.1"/>
</dbReference>
<dbReference type="Pfam" id="PF07498">
    <property type="entry name" value="Rho_N"/>
    <property type="match status" value="1"/>
</dbReference>
<feature type="domain" description="Rho termination factor-like N-terminal" evidence="1">
    <location>
        <begin position="231"/>
        <end position="270"/>
    </location>
</feature>
<proteinExistence type="predicted"/>
<reference evidence="3" key="1">
    <citation type="submission" date="2016-10" db="EMBL/GenBank/DDBJ databases">
        <authorList>
            <person name="Varghese N."/>
            <person name="Submissions S."/>
        </authorList>
    </citation>
    <scope>NUCLEOTIDE SEQUENCE [LARGE SCALE GENOMIC DNA]</scope>
    <source>
        <strain evidence="3">CGMCC 1.11101</strain>
    </source>
</reference>
<accession>A0A1I5AVW6</accession>
<dbReference type="SMART" id="SM00959">
    <property type="entry name" value="Rho_N"/>
    <property type="match status" value="1"/>
</dbReference>
<dbReference type="InterPro" id="IPR036269">
    <property type="entry name" value="Rho_N_sf"/>
</dbReference>
<evidence type="ECO:0000259" key="1">
    <source>
        <dbReference type="SMART" id="SM00959"/>
    </source>
</evidence>
<dbReference type="OrthoDB" id="5083893at2"/>
<gene>
    <name evidence="2" type="ORF">SAMN05216219_1571</name>
</gene>
<evidence type="ECO:0000313" key="2">
    <source>
        <dbReference type="EMBL" id="SFN66578.1"/>
    </source>
</evidence>
<dbReference type="Gene3D" id="1.10.720.10">
    <property type="match status" value="1"/>
</dbReference>
<dbReference type="InterPro" id="IPR011112">
    <property type="entry name" value="Rho-like_N"/>
</dbReference>
<evidence type="ECO:0000313" key="3">
    <source>
        <dbReference type="Proteomes" id="UP000198867"/>
    </source>
</evidence>